<evidence type="ECO:0000256" key="2">
    <source>
        <dbReference type="ARBA" id="ARBA00022741"/>
    </source>
</evidence>
<dbReference type="GO" id="GO:0005524">
    <property type="term" value="F:ATP binding"/>
    <property type="evidence" value="ECO:0007669"/>
    <property type="project" value="UniProtKB-KW"/>
</dbReference>
<dbReference type="EMBL" id="KB468124">
    <property type="protein sequence ID" value="PCH42406.1"/>
    <property type="molecule type" value="Genomic_DNA"/>
</dbReference>
<keyword evidence="3 8" id="KW-0378">Hydrolase</keyword>
<keyword evidence="9" id="KW-1185">Reference proteome</keyword>
<dbReference type="InterPro" id="IPR047187">
    <property type="entry name" value="SF1_C_Upf1"/>
</dbReference>
<organism evidence="8 9">
    <name type="scientific">Wolfiporia cocos (strain MD-104)</name>
    <name type="common">Brown rot fungus</name>
    <dbReference type="NCBI Taxonomy" id="742152"/>
    <lineage>
        <taxon>Eukaryota</taxon>
        <taxon>Fungi</taxon>
        <taxon>Dikarya</taxon>
        <taxon>Basidiomycota</taxon>
        <taxon>Agaricomycotina</taxon>
        <taxon>Agaricomycetes</taxon>
        <taxon>Polyporales</taxon>
        <taxon>Phaeolaceae</taxon>
        <taxon>Wolfiporia</taxon>
    </lineage>
</organism>
<evidence type="ECO:0000259" key="6">
    <source>
        <dbReference type="Pfam" id="PF13086"/>
    </source>
</evidence>
<evidence type="ECO:0000313" key="8">
    <source>
        <dbReference type="EMBL" id="PCH42406.1"/>
    </source>
</evidence>
<evidence type="ECO:0000259" key="7">
    <source>
        <dbReference type="Pfam" id="PF13087"/>
    </source>
</evidence>
<dbReference type="GO" id="GO:0043139">
    <property type="term" value="F:5'-3' DNA helicase activity"/>
    <property type="evidence" value="ECO:0007669"/>
    <property type="project" value="TreeGrafter"/>
</dbReference>
<dbReference type="CDD" id="cd18808">
    <property type="entry name" value="SF1_C_Upf1"/>
    <property type="match status" value="1"/>
</dbReference>
<evidence type="ECO:0000256" key="5">
    <source>
        <dbReference type="ARBA" id="ARBA00022840"/>
    </source>
</evidence>
<dbReference type="PANTHER" id="PTHR43788">
    <property type="entry name" value="DNA2/NAM7 HELICASE FAMILY MEMBER"/>
    <property type="match status" value="1"/>
</dbReference>
<name>A0A2H3JJN5_WOLCO</name>
<dbReference type="Pfam" id="PF13087">
    <property type="entry name" value="AAA_12"/>
    <property type="match status" value="1"/>
</dbReference>
<feature type="domain" description="DNA2/NAM7 helicase-like C-terminal" evidence="7">
    <location>
        <begin position="588"/>
        <end position="752"/>
    </location>
</feature>
<dbReference type="Gene3D" id="3.40.50.300">
    <property type="entry name" value="P-loop containing nucleotide triphosphate hydrolases"/>
    <property type="match status" value="2"/>
</dbReference>
<protein>
    <submittedName>
        <fullName evidence="8">Nucleoside triphosphate hydrolase protein</fullName>
    </submittedName>
</protein>
<feature type="domain" description="DNA2/NAM7 helicase helicase" evidence="6">
    <location>
        <begin position="499"/>
        <end position="572"/>
    </location>
</feature>
<dbReference type="InterPro" id="IPR050534">
    <property type="entry name" value="Coronavir_polyprotein_1ab"/>
</dbReference>
<dbReference type="STRING" id="742152.A0A2H3JJN5"/>
<evidence type="ECO:0000313" key="9">
    <source>
        <dbReference type="Proteomes" id="UP000218811"/>
    </source>
</evidence>
<keyword evidence="4" id="KW-0347">Helicase</keyword>
<dbReference type="InterPro" id="IPR027417">
    <property type="entry name" value="P-loop_NTPase"/>
</dbReference>
<dbReference type="Pfam" id="PF13086">
    <property type="entry name" value="AAA_11"/>
    <property type="match status" value="2"/>
</dbReference>
<accession>A0A2H3JJN5</accession>
<evidence type="ECO:0000256" key="4">
    <source>
        <dbReference type="ARBA" id="ARBA00022806"/>
    </source>
</evidence>
<feature type="domain" description="DNA2/NAM7 helicase helicase" evidence="6">
    <location>
        <begin position="386"/>
        <end position="453"/>
    </location>
</feature>
<dbReference type="OrthoDB" id="6513042at2759"/>
<evidence type="ECO:0000256" key="1">
    <source>
        <dbReference type="ARBA" id="ARBA00007913"/>
    </source>
</evidence>
<dbReference type="Proteomes" id="UP000218811">
    <property type="component" value="Unassembled WGS sequence"/>
</dbReference>
<evidence type="ECO:0000256" key="3">
    <source>
        <dbReference type="ARBA" id="ARBA00022801"/>
    </source>
</evidence>
<dbReference type="InterPro" id="IPR041679">
    <property type="entry name" value="DNA2/NAM7-like_C"/>
</dbReference>
<dbReference type="PANTHER" id="PTHR43788:SF8">
    <property type="entry name" value="DNA-BINDING PROTEIN SMUBP-2"/>
    <property type="match status" value="1"/>
</dbReference>
<comment type="similarity">
    <text evidence="1">Belongs to the DNA2/NAM7 helicase family.</text>
</comment>
<proteinExistence type="inferred from homology"/>
<reference evidence="8 9" key="1">
    <citation type="journal article" date="2012" name="Science">
        <title>The Paleozoic origin of enzymatic lignin decomposition reconstructed from 31 fungal genomes.</title>
        <authorList>
            <person name="Floudas D."/>
            <person name="Binder M."/>
            <person name="Riley R."/>
            <person name="Barry K."/>
            <person name="Blanchette R.A."/>
            <person name="Henrissat B."/>
            <person name="Martinez A.T."/>
            <person name="Otillar R."/>
            <person name="Spatafora J.W."/>
            <person name="Yadav J.S."/>
            <person name="Aerts A."/>
            <person name="Benoit I."/>
            <person name="Boyd A."/>
            <person name="Carlson A."/>
            <person name="Copeland A."/>
            <person name="Coutinho P.M."/>
            <person name="de Vries R.P."/>
            <person name="Ferreira P."/>
            <person name="Findley K."/>
            <person name="Foster B."/>
            <person name="Gaskell J."/>
            <person name="Glotzer D."/>
            <person name="Gorecki P."/>
            <person name="Heitman J."/>
            <person name="Hesse C."/>
            <person name="Hori C."/>
            <person name="Igarashi K."/>
            <person name="Jurgens J.A."/>
            <person name="Kallen N."/>
            <person name="Kersten P."/>
            <person name="Kohler A."/>
            <person name="Kuees U."/>
            <person name="Kumar T.K.A."/>
            <person name="Kuo A."/>
            <person name="LaButti K."/>
            <person name="Larrondo L.F."/>
            <person name="Lindquist E."/>
            <person name="Ling A."/>
            <person name="Lombard V."/>
            <person name="Lucas S."/>
            <person name="Lundell T."/>
            <person name="Martin R."/>
            <person name="McLaughlin D.J."/>
            <person name="Morgenstern I."/>
            <person name="Morin E."/>
            <person name="Murat C."/>
            <person name="Nagy L.G."/>
            <person name="Nolan M."/>
            <person name="Ohm R.A."/>
            <person name="Patyshakuliyeva A."/>
            <person name="Rokas A."/>
            <person name="Ruiz-Duenas F.J."/>
            <person name="Sabat G."/>
            <person name="Salamov A."/>
            <person name="Samejima M."/>
            <person name="Schmutz J."/>
            <person name="Slot J.C."/>
            <person name="St John F."/>
            <person name="Stenlid J."/>
            <person name="Sun H."/>
            <person name="Sun S."/>
            <person name="Syed K."/>
            <person name="Tsang A."/>
            <person name="Wiebenga A."/>
            <person name="Young D."/>
            <person name="Pisabarro A."/>
            <person name="Eastwood D.C."/>
            <person name="Martin F."/>
            <person name="Cullen D."/>
            <person name="Grigoriev I.V."/>
            <person name="Hibbett D.S."/>
        </authorList>
    </citation>
    <scope>NUCLEOTIDE SEQUENCE [LARGE SCALE GENOMIC DNA]</scope>
    <source>
        <strain evidence="8 9">MD-104</strain>
    </source>
</reference>
<sequence>MAKQNNRVLISQSLFRAQYDPFVVTSVNESELTVDCVASFLQTATKGGLGIASSHGPKGVLTFLAVSTPTNCLYIRMAAPSTKSKDKKKVDKTSPSGRTILQAILSHSDYRKLAFDMHSIAAALHLDHALAITEAIDLQSLVFWKPRGAPATMLYILGGADKLYERNVSDAFRGEAFDAATMQNVCLRAWASCQTAFNPKLERHHQAAQAIDTFAINKQDLNAICKFIRDAERLHALKPTRVKNDVAPQFSFKSDALELGMTRFKTRMRTSYDQQLFVEFEHKNRPNTSASGRVEYSHGKTARVTVNAVVPATSTIRSIYTIGKDAPTPAEWQRLLVSLYVLQRKVSLREHAISRKIFVPSSADLASPITSVNPPCTAAVTVPFPLNQSQLKAARKILSNDVSLIYGPPGTGKTTVIAAVVMALAPTLTDKEGIWLVAHSNVAVKNIAEKLARVGFLDFKLLVSEDFHYEWHEHLYTTIERNGNVIRSDEIGQDPTGTARLLLDSKVILCTLAMVSNHRIKTAGFMRLVPITTVIVDEASQIELGCYLPLLCDFGHTIRRIAFIGDDKQLAPYGQDDLGTLDSVFELKHLRKSSVFLDTQYRMPAPIGDFISRHIYGGKLKSNHLVTSPLSCRLVDVRNGKEQKASGSWMNEVEANVVIAIAKKLHARGKVYRIITPYDAQRNLLEKKLKSAEIPWEDKCFNVDSFQGKYCSEDDHIIISVVRSEKVGFLTNLRRTNVMLSRCKQSMIICTSRAFLEQKAPKTLIGKLAAEWGQSSWISVKDILAGNL</sequence>
<dbReference type="GO" id="GO:0016787">
    <property type="term" value="F:hydrolase activity"/>
    <property type="evidence" value="ECO:0007669"/>
    <property type="project" value="UniProtKB-KW"/>
</dbReference>
<keyword evidence="5" id="KW-0067">ATP-binding</keyword>
<dbReference type="OMA" id="RCERYST"/>
<dbReference type="InterPro" id="IPR041677">
    <property type="entry name" value="DNA2/NAM7_AAA_11"/>
</dbReference>
<dbReference type="AlphaFoldDB" id="A0A2H3JJN5"/>
<gene>
    <name evidence="8" type="ORF">WOLCODRAFT_144041</name>
</gene>
<keyword evidence="2" id="KW-0547">Nucleotide-binding</keyword>
<dbReference type="SUPFAM" id="SSF52540">
    <property type="entry name" value="P-loop containing nucleoside triphosphate hydrolases"/>
    <property type="match status" value="1"/>
</dbReference>